<evidence type="ECO:0000313" key="3">
    <source>
        <dbReference type="Proteomes" id="UP000091820"/>
    </source>
</evidence>
<dbReference type="Proteomes" id="UP000091820">
    <property type="component" value="Unassembled WGS sequence"/>
</dbReference>
<evidence type="ECO:0000313" key="2">
    <source>
        <dbReference type="EnsemblMetazoa" id="GBRI043000-PA"/>
    </source>
</evidence>
<feature type="transmembrane region" description="Helical" evidence="1">
    <location>
        <begin position="79"/>
        <end position="97"/>
    </location>
</feature>
<reference evidence="3" key="1">
    <citation type="submission" date="2014-03" db="EMBL/GenBank/DDBJ databases">
        <authorList>
            <person name="Aksoy S."/>
            <person name="Warren W."/>
            <person name="Wilson R.K."/>
        </authorList>
    </citation>
    <scope>NUCLEOTIDE SEQUENCE [LARGE SCALE GENOMIC DNA]</scope>
    <source>
        <strain evidence="3">IAEA</strain>
    </source>
</reference>
<keyword evidence="3" id="KW-1185">Reference proteome</keyword>
<sequence length="188" mass="21213">MLKQKEKQKNKRKIKQIGTHPYTVSTPTKNKSKANTAASLRLPVLRTIRSTMLISDSVLVSLRLPAKSIILDKIPDFQIALWLVFAVSVLVTAMMLLSLLLLLLFVDVVVAAVIELQTLPALLLQDDVLPIFRKCLTQKHFHSSLNSLFISFDFQVGAFLHSNKCYFSTTSEPKYDESHNKFEHTAMA</sequence>
<name>A0A1A9X3I0_9MUSC</name>
<reference evidence="2" key="2">
    <citation type="submission" date="2020-05" db="UniProtKB">
        <authorList>
            <consortium name="EnsemblMetazoa"/>
        </authorList>
    </citation>
    <scope>IDENTIFICATION</scope>
    <source>
        <strain evidence="2">IAEA</strain>
    </source>
</reference>
<dbReference type="EnsemblMetazoa" id="GBRI043000-RA">
    <property type="protein sequence ID" value="GBRI043000-PA"/>
    <property type="gene ID" value="GBRI043000"/>
</dbReference>
<dbReference type="VEuPathDB" id="VectorBase:GBRI043000"/>
<protein>
    <submittedName>
        <fullName evidence="2">Uncharacterized protein</fullName>
    </submittedName>
</protein>
<accession>A0A1A9X3I0</accession>
<keyword evidence="1" id="KW-0472">Membrane</keyword>
<proteinExistence type="predicted"/>
<organism evidence="2 3">
    <name type="scientific">Glossina brevipalpis</name>
    <dbReference type="NCBI Taxonomy" id="37001"/>
    <lineage>
        <taxon>Eukaryota</taxon>
        <taxon>Metazoa</taxon>
        <taxon>Ecdysozoa</taxon>
        <taxon>Arthropoda</taxon>
        <taxon>Hexapoda</taxon>
        <taxon>Insecta</taxon>
        <taxon>Pterygota</taxon>
        <taxon>Neoptera</taxon>
        <taxon>Endopterygota</taxon>
        <taxon>Diptera</taxon>
        <taxon>Brachycera</taxon>
        <taxon>Muscomorpha</taxon>
        <taxon>Hippoboscoidea</taxon>
        <taxon>Glossinidae</taxon>
        <taxon>Glossina</taxon>
    </lineage>
</organism>
<dbReference type="AlphaFoldDB" id="A0A1A9X3I0"/>
<evidence type="ECO:0000256" key="1">
    <source>
        <dbReference type="SAM" id="Phobius"/>
    </source>
</evidence>
<keyword evidence="1" id="KW-1133">Transmembrane helix</keyword>
<keyword evidence="1" id="KW-0812">Transmembrane</keyword>